<dbReference type="GO" id="GO:0015293">
    <property type="term" value="F:symporter activity"/>
    <property type="evidence" value="ECO:0007669"/>
    <property type="project" value="UniProtKB-KW"/>
</dbReference>
<evidence type="ECO:0000256" key="3">
    <source>
        <dbReference type="ARBA" id="ARBA00022448"/>
    </source>
</evidence>
<protein>
    <submittedName>
        <fullName evidence="11">MFS transporter</fullName>
    </submittedName>
</protein>
<evidence type="ECO:0000256" key="4">
    <source>
        <dbReference type="ARBA" id="ARBA00022475"/>
    </source>
</evidence>
<dbReference type="PROSITE" id="PS00217">
    <property type="entry name" value="SUGAR_TRANSPORT_2"/>
    <property type="match status" value="1"/>
</dbReference>
<name>A0AA42KPP3_9HYPH</name>
<dbReference type="PANTHER" id="PTHR43528:SF1">
    <property type="entry name" value="ALPHA-KETOGLUTARATE PERMEASE"/>
    <property type="match status" value="1"/>
</dbReference>
<feature type="transmembrane region" description="Helical" evidence="9">
    <location>
        <begin position="274"/>
        <end position="294"/>
    </location>
</feature>
<feature type="transmembrane region" description="Helical" evidence="9">
    <location>
        <begin position="186"/>
        <end position="205"/>
    </location>
</feature>
<comment type="subcellular location">
    <subcellularLocation>
        <location evidence="1">Cell membrane</location>
        <topology evidence="1">Multi-pass membrane protein</topology>
    </subcellularLocation>
</comment>
<keyword evidence="8 9" id="KW-0472">Membrane</keyword>
<keyword evidence="5 9" id="KW-0812">Transmembrane</keyword>
<dbReference type="PANTHER" id="PTHR43528">
    <property type="entry name" value="ALPHA-KETOGLUTARATE PERMEASE"/>
    <property type="match status" value="1"/>
</dbReference>
<dbReference type="InterPro" id="IPR005829">
    <property type="entry name" value="Sugar_transporter_CS"/>
</dbReference>
<organism evidence="11 12">
    <name type="scientific">Brucella intermedia GD04153</name>
    <dbReference type="NCBI Taxonomy" id="2975438"/>
    <lineage>
        <taxon>Bacteria</taxon>
        <taxon>Pseudomonadati</taxon>
        <taxon>Pseudomonadota</taxon>
        <taxon>Alphaproteobacteria</taxon>
        <taxon>Hyphomicrobiales</taxon>
        <taxon>Brucellaceae</taxon>
        <taxon>Brucella/Ochrobactrum group</taxon>
        <taxon>Brucella</taxon>
    </lineage>
</organism>
<evidence type="ECO:0000256" key="7">
    <source>
        <dbReference type="ARBA" id="ARBA00022989"/>
    </source>
</evidence>
<dbReference type="AlphaFoldDB" id="A0AA42KPP3"/>
<evidence type="ECO:0000256" key="2">
    <source>
        <dbReference type="ARBA" id="ARBA00008240"/>
    </source>
</evidence>
<evidence type="ECO:0000256" key="9">
    <source>
        <dbReference type="SAM" id="Phobius"/>
    </source>
</evidence>
<proteinExistence type="inferred from homology"/>
<feature type="transmembrane region" description="Helical" evidence="9">
    <location>
        <begin position="86"/>
        <end position="104"/>
    </location>
</feature>
<feature type="transmembrane region" description="Helical" evidence="9">
    <location>
        <begin position="393"/>
        <end position="412"/>
    </location>
</feature>
<dbReference type="SUPFAM" id="SSF103473">
    <property type="entry name" value="MFS general substrate transporter"/>
    <property type="match status" value="1"/>
</dbReference>
<keyword evidence="3" id="KW-0813">Transport</keyword>
<feature type="transmembrane region" description="Helical" evidence="9">
    <location>
        <begin position="303"/>
        <end position="322"/>
    </location>
</feature>
<feature type="transmembrane region" description="Helical" evidence="9">
    <location>
        <begin position="328"/>
        <end position="350"/>
    </location>
</feature>
<dbReference type="Gene3D" id="1.20.1250.20">
    <property type="entry name" value="MFS general substrate transporter like domains"/>
    <property type="match status" value="2"/>
</dbReference>
<comment type="similarity">
    <text evidence="2">Belongs to the major facilitator superfamily. Metabolite:H+ Symporter (MHS) family (TC 2.A.1.6) family.</text>
</comment>
<feature type="transmembrane region" description="Helical" evidence="9">
    <location>
        <begin position="236"/>
        <end position="254"/>
    </location>
</feature>
<keyword evidence="4" id="KW-1003">Cell membrane</keyword>
<dbReference type="InterPro" id="IPR051084">
    <property type="entry name" value="H+-coupled_symporters"/>
</dbReference>
<dbReference type="GO" id="GO:0005886">
    <property type="term" value="C:plasma membrane"/>
    <property type="evidence" value="ECO:0007669"/>
    <property type="project" value="UniProtKB-SubCell"/>
</dbReference>
<evidence type="ECO:0000259" key="10">
    <source>
        <dbReference type="PROSITE" id="PS50850"/>
    </source>
</evidence>
<dbReference type="InterPro" id="IPR011701">
    <property type="entry name" value="MFS"/>
</dbReference>
<feature type="transmembrane region" description="Helical" evidence="9">
    <location>
        <begin position="52"/>
        <end position="74"/>
    </location>
</feature>
<dbReference type="PROSITE" id="PS50850">
    <property type="entry name" value="MFS"/>
    <property type="match status" value="1"/>
</dbReference>
<gene>
    <name evidence="11" type="ORF">N7376_24510</name>
</gene>
<sequence length="445" mass="47545">MAISLAPYQGRLKSLRAAAVGNALEWFDWTLYGTFSVYLARNLFDKTDPRSALLSTLAVFAVGFVARPVGGLVFGRLGDRFGRKNIMVLTMVLLALSSLGMALIPNYQQIGILASALLLFFRLLQGLAHGGETGVSYTYVAEIAPKKWRGLWSSSVFVSVTIGVIAATAVAAALTSCLGTEAMNTYGWRIGFAIGGLLGIYALFLRRNAEESHVFKVEQDATQPQRKLSRGEIIRIARNIIMIAAASNVTYYTWVTFAPSTAIARGMDASGAYIASLIAQVLCLLWLPVCGWLSDRVGRRPMVVAWGVGVILLTYPISAMVTTEPYTLFLAQILGLGAWSLVAAIFPAVLSEQVPTQARAQGVGFVSSLSVALFGGTAPYLNTYLSGAGLEHIYVVYVMVLGALAVFAGFIIRETAGEDLADIGLPDSNAPSTSYSGNKAVSAHE</sequence>
<reference evidence="11" key="1">
    <citation type="submission" date="2022-09" db="EMBL/GenBank/DDBJ databases">
        <title>Intensive care unit water sources are persistently colonized with multi-drug resistant bacteria and are the site of extensive horizontal gene transfer of antibiotic resistance genes.</title>
        <authorList>
            <person name="Diorio-Toth L."/>
        </authorList>
    </citation>
    <scope>NUCLEOTIDE SEQUENCE</scope>
    <source>
        <strain evidence="11">GD04153</strain>
    </source>
</reference>
<accession>A0AA42KPP3</accession>
<dbReference type="InterPro" id="IPR020846">
    <property type="entry name" value="MFS_dom"/>
</dbReference>
<evidence type="ECO:0000256" key="8">
    <source>
        <dbReference type="ARBA" id="ARBA00023136"/>
    </source>
</evidence>
<dbReference type="InterPro" id="IPR036259">
    <property type="entry name" value="MFS_trans_sf"/>
</dbReference>
<dbReference type="FunFam" id="1.20.1250.20:FF:000001">
    <property type="entry name" value="Dicarboxylate MFS transporter"/>
    <property type="match status" value="1"/>
</dbReference>
<comment type="caution">
    <text evidence="11">The sequence shown here is derived from an EMBL/GenBank/DDBJ whole genome shotgun (WGS) entry which is preliminary data.</text>
</comment>
<feature type="domain" description="Major facilitator superfamily (MFS) profile" evidence="10">
    <location>
        <begin position="14"/>
        <end position="416"/>
    </location>
</feature>
<dbReference type="Proteomes" id="UP001158087">
    <property type="component" value="Unassembled WGS sequence"/>
</dbReference>
<dbReference type="Pfam" id="PF07690">
    <property type="entry name" value="MFS_1"/>
    <property type="match status" value="1"/>
</dbReference>
<evidence type="ECO:0000313" key="12">
    <source>
        <dbReference type="Proteomes" id="UP001158087"/>
    </source>
</evidence>
<dbReference type="EMBL" id="JAODYY010000029">
    <property type="protein sequence ID" value="MDH0127134.1"/>
    <property type="molecule type" value="Genomic_DNA"/>
</dbReference>
<feature type="transmembrane region" description="Helical" evidence="9">
    <location>
        <begin position="110"/>
        <end position="130"/>
    </location>
</feature>
<feature type="transmembrane region" description="Helical" evidence="9">
    <location>
        <begin position="362"/>
        <end position="381"/>
    </location>
</feature>
<evidence type="ECO:0000313" key="11">
    <source>
        <dbReference type="EMBL" id="MDH0127134.1"/>
    </source>
</evidence>
<feature type="transmembrane region" description="Helical" evidence="9">
    <location>
        <begin position="151"/>
        <end position="174"/>
    </location>
</feature>
<evidence type="ECO:0000256" key="1">
    <source>
        <dbReference type="ARBA" id="ARBA00004651"/>
    </source>
</evidence>
<keyword evidence="7 9" id="KW-1133">Transmembrane helix</keyword>
<evidence type="ECO:0000256" key="6">
    <source>
        <dbReference type="ARBA" id="ARBA00022847"/>
    </source>
</evidence>
<evidence type="ECO:0000256" key="5">
    <source>
        <dbReference type="ARBA" id="ARBA00022692"/>
    </source>
</evidence>
<keyword evidence="6" id="KW-0769">Symport</keyword>